<dbReference type="SUPFAM" id="SSF53300">
    <property type="entry name" value="vWA-like"/>
    <property type="match status" value="1"/>
</dbReference>
<dbReference type="WBParaSite" id="ASIM_0001684801-mRNA-1">
    <property type="protein sequence ID" value="ASIM_0001684801-mRNA-1"/>
    <property type="gene ID" value="ASIM_0001684801"/>
</dbReference>
<name>A0A0M3K7A7_ANISI</name>
<reference evidence="1" key="1">
    <citation type="submission" date="2017-02" db="UniProtKB">
        <authorList>
            <consortium name="WormBaseParasite"/>
        </authorList>
    </citation>
    <scope>IDENTIFICATION</scope>
</reference>
<proteinExistence type="predicted"/>
<sequence>LMFFERQGRNIRMLDADASLVTDITLPEGSRIQNVLPVNPYTHLIELRDRYALMSFEEDGRCLLRAVDTPTNIPKNLLCSRNVEIASNKQPLHIIASDQYYAITSNGFPMTFSAGEVNVSKREQDSSHDDVHSNKPYQYAHPHLNSLILDSGHIVRAMPHWRIPAKAIHEDISPDDYVGVLEIVDPLNENDSISSALNAWEKLFGDQTDESLRLEFGKDDFDMSKLDDPKIGKVDPANTPHVGGSTWAGGTGGYNTAGLGGVGGPFRLDAGHDVHQLPQNAKDAVPEHIRRKAREIAKSEYKKRLHEIDMSEHDAKMYNALYGRIEKQSRILRSVIDSLEAKAKERQWIRHQTNGDLDDAKLVEGITGERTIYRRRIDQKPDESAEQNKPKRIRFCFDVSGSMYRFNGYDQRLQRSLESALLVMESLHGKHSKIIYDIVGHSGESEKVSFVKLNNSPSNENSRLKVLKKMLLHSQFCMSGDSTLECMQLSADEISKEDSDERFVVVVSDANFDRFLLFYKTS</sequence>
<dbReference type="PANTHER" id="PTHR21610:SF9">
    <property type="entry name" value="VON WILLEBRAND FACTOR A DOMAIN-CONTAINING PROTEIN 8"/>
    <property type="match status" value="1"/>
</dbReference>
<evidence type="ECO:0000313" key="1">
    <source>
        <dbReference type="WBParaSite" id="ASIM_0001684801-mRNA-1"/>
    </source>
</evidence>
<dbReference type="AlphaFoldDB" id="A0A0M3K7A7"/>
<dbReference type="InterPro" id="IPR036465">
    <property type="entry name" value="vWFA_dom_sf"/>
</dbReference>
<accession>A0A0M3K7A7</accession>
<organism evidence="1">
    <name type="scientific">Anisakis simplex</name>
    <name type="common">Herring worm</name>
    <dbReference type="NCBI Taxonomy" id="6269"/>
    <lineage>
        <taxon>Eukaryota</taxon>
        <taxon>Metazoa</taxon>
        <taxon>Ecdysozoa</taxon>
        <taxon>Nematoda</taxon>
        <taxon>Chromadorea</taxon>
        <taxon>Rhabditida</taxon>
        <taxon>Spirurina</taxon>
        <taxon>Ascaridomorpha</taxon>
        <taxon>Ascaridoidea</taxon>
        <taxon>Anisakidae</taxon>
        <taxon>Anisakis</taxon>
        <taxon>Anisakis simplex complex</taxon>
    </lineage>
</organism>
<dbReference type="InterPro" id="IPR039891">
    <property type="entry name" value="VWA8"/>
</dbReference>
<dbReference type="GO" id="GO:0005737">
    <property type="term" value="C:cytoplasm"/>
    <property type="evidence" value="ECO:0007669"/>
    <property type="project" value="TreeGrafter"/>
</dbReference>
<dbReference type="PANTHER" id="PTHR21610">
    <property type="entry name" value="VON WILLEBRAND FACTOR A DOMAIN-CONTAINING PROTEIN 8"/>
    <property type="match status" value="1"/>
</dbReference>
<protein>
    <submittedName>
        <fullName evidence="1">VWFA domain-containing protein</fullName>
    </submittedName>
</protein>